<feature type="transmembrane region" description="Helical" evidence="1">
    <location>
        <begin position="365"/>
        <end position="384"/>
    </location>
</feature>
<comment type="caution">
    <text evidence="2">The sequence shown here is derived from an EMBL/GenBank/DDBJ whole genome shotgun (WGS) entry which is preliminary data.</text>
</comment>
<keyword evidence="1" id="KW-0472">Membrane</keyword>
<name>A0ABT1IDB4_9PSEU</name>
<dbReference type="Gene3D" id="3.40.50.1460">
    <property type="match status" value="1"/>
</dbReference>
<evidence type="ECO:0000313" key="2">
    <source>
        <dbReference type="EMBL" id="MCP2270625.1"/>
    </source>
</evidence>
<reference evidence="2 3" key="1">
    <citation type="submission" date="2022-06" db="EMBL/GenBank/DDBJ databases">
        <title>Genomic Encyclopedia of Archaeal and Bacterial Type Strains, Phase II (KMG-II): from individual species to whole genera.</title>
        <authorList>
            <person name="Goeker M."/>
        </authorList>
    </citation>
    <scope>NUCLEOTIDE SEQUENCE [LARGE SCALE GENOMIC DNA]</scope>
    <source>
        <strain evidence="2 3">DSM 44255</strain>
    </source>
</reference>
<keyword evidence="1" id="KW-0812">Transmembrane</keyword>
<dbReference type="Proteomes" id="UP001205185">
    <property type="component" value="Unassembled WGS sequence"/>
</dbReference>
<keyword evidence="3" id="KW-1185">Reference proteome</keyword>
<organism evidence="2 3">
    <name type="scientific">Actinokineospora diospyrosa</name>
    <dbReference type="NCBI Taxonomy" id="103728"/>
    <lineage>
        <taxon>Bacteria</taxon>
        <taxon>Bacillati</taxon>
        <taxon>Actinomycetota</taxon>
        <taxon>Actinomycetes</taxon>
        <taxon>Pseudonocardiales</taxon>
        <taxon>Pseudonocardiaceae</taxon>
        <taxon>Actinokineospora</taxon>
    </lineage>
</organism>
<keyword evidence="1" id="KW-1133">Transmembrane helix</keyword>
<dbReference type="NCBIfam" id="NF047832">
    <property type="entry name" value="caspase_w_EACC1"/>
    <property type="match status" value="1"/>
</dbReference>
<gene>
    <name evidence="2" type="ORF">LV75_003126</name>
</gene>
<feature type="transmembrane region" description="Helical" evidence="1">
    <location>
        <begin position="339"/>
        <end position="359"/>
    </location>
</feature>
<accession>A0ABT1IDB4</accession>
<evidence type="ECO:0000313" key="3">
    <source>
        <dbReference type="Proteomes" id="UP001205185"/>
    </source>
</evidence>
<protein>
    <submittedName>
        <fullName evidence="2">Caspase domain-containing protein</fullName>
    </submittedName>
</protein>
<evidence type="ECO:0000256" key="1">
    <source>
        <dbReference type="SAM" id="Phobius"/>
    </source>
</evidence>
<dbReference type="EMBL" id="JAMTCO010000007">
    <property type="protein sequence ID" value="MCP2270625.1"/>
    <property type="molecule type" value="Genomic_DNA"/>
</dbReference>
<proteinExistence type="predicted"/>
<sequence length="393" mass="42975">MRLPDPELSRAVLIGTTKYTDPEAGGQLPVIGHNIADLVDVLVDENNGGFRREHCAQLVDESNSARILERLDEAVDQAQDVLLVYIAAHALPRDPDANNLYIYLPGTDTSKRRWWQDALSYDDVRETIRQSTADNTIVIVDTCFAGRALRESLGGQAEHLLSVKGAYTLTAVGKNYRAVALHSNERNTAFTGTLLELLSTGIEGQGEMLSLPKVFPHLRKTLIDNHLPSPHQHMTDSIEHLALVRNRANSATWSLPEQVQQDLESETNTVRAQAVRELSAIYRTGSPAVQAASRAELTKALSDDSKLVSSEASRVLNDIDGGRPTQIPITLARRRQPDWWAISTGLITALASGVALWWSGWYLPHAVIAGAAIGVLSAIAERVTHRSAAGRKV</sequence>